<protein>
    <submittedName>
        <fullName evidence="12">(diamondback moth) hypothetical protein</fullName>
    </submittedName>
</protein>
<dbReference type="GO" id="GO:0016339">
    <property type="term" value="P:calcium-dependent cell-cell adhesion via plasma membrane cell adhesion molecules"/>
    <property type="evidence" value="ECO:0007669"/>
    <property type="project" value="TreeGrafter"/>
</dbReference>
<evidence type="ECO:0000256" key="6">
    <source>
        <dbReference type="ARBA" id="ARBA00022989"/>
    </source>
</evidence>
<feature type="region of interest" description="Disordered" evidence="9">
    <location>
        <begin position="639"/>
        <end position="684"/>
    </location>
</feature>
<dbReference type="GO" id="GO:0034332">
    <property type="term" value="P:adherens junction organization"/>
    <property type="evidence" value="ECO:0007669"/>
    <property type="project" value="TreeGrafter"/>
</dbReference>
<dbReference type="EMBL" id="CAJHNJ030000010">
    <property type="protein sequence ID" value="CAG9108476.1"/>
    <property type="molecule type" value="Genomic_DNA"/>
</dbReference>
<dbReference type="SMART" id="SM00112">
    <property type="entry name" value="CA"/>
    <property type="match status" value="4"/>
</dbReference>
<proteinExistence type="predicted"/>
<dbReference type="PANTHER" id="PTHR24027:SF422">
    <property type="entry name" value="CADHERIN DOMAIN-CONTAINING PROTEIN"/>
    <property type="match status" value="1"/>
</dbReference>
<feature type="region of interest" description="Disordered" evidence="9">
    <location>
        <begin position="702"/>
        <end position="759"/>
    </location>
</feature>
<dbReference type="GO" id="GO:0045296">
    <property type="term" value="F:cadherin binding"/>
    <property type="evidence" value="ECO:0007669"/>
    <property type="project" value="TreeGrafter"/>
</dbReference>
<dbReference type="GO" id="GO:0016477">
    <property type="term" value="P:cell migration"/>
    <property type="evidence" value="ECO:0007669"/>
    <property type="project" value="TreeGrafter"/>
</dbReference>
<dbReference type="Proteomes" id="UP000653454">
    <property type="component" value="Unassembled WGS sequence"/>
</dbReference>
<feature type="compositionally biased region" description="Pro residues" evidence="9">
    <location>
        <begin position="657"/>
        <end position="679"/>
    </location>
</feature>
<dbReference type="SUPFAM" id="SSF49313">
    <property type="entry name" value="Cadherin-like"/>
    <property type="match status" value="4"/>
</dbReference>
<evidence type="ECO:0000256" key="4">
    <source>
        <dbReference type="ARBA" id="ARBA00022737"/>
    </source>
</evidence>
<dbReference type="PANTHER" id="PTHR24027">
    <property type="entry name" value="CADHERIN-23"/>
    <property type="match status" value="1"/>
</dbReference>
<dbReference type="GO" id="GO:0007043">
    <property type="term" value="P:cell-cell junction assembly"/>
    <property type="evidence" value="ECO:0007669"/>
    <property type="project" value="TreeGrafter"/>
</dbReference>
<gene>
    <name evidence="12" type="ORF">PLXY2_LOCUS3873</name>
</gene>
<feature type="domain" description="Cadherin" evidence="11">
    <location>
        <begin position="386"/>
        <end position="484"/>
    </location>
</feature>
<feature type="compositionally biased region" description="Gly residues" evidence="9">
    <location>
        <begin position="158"/>
        <end position="172"/>
    </location>
</feature>
<evidence type="ECO:0000256" key="3">
    <source>
        <dbReference type="ARBA" id="ARBA00022729"/>
    </source>
</evidence>
<sequence>MFCRCAAGWLQQLGGGAGGAGDSSPAPAAATVAAIALSMRSRAILDSRCYLMNGGAVESFYIAEDTPAGAVIGTLSVNGDASVNGDITLRLQERNAAVALAPHSKNLTLTRALDREERLGPSSVYVNVRCDRRRTTDPLRDPSVGARVGRERQRAGVAVGGGRGGRGGGRGGYRARVSELTAVGARLAAAPARDDDQPGPHSVVHYSVLPGPYQEYVKFANELDSVIVLAKPLDYETLRNFTVTLRAEDQGQPPRHNDTTLEVEVTDADDQNPAFTHDHYTAVLPDDAVEGTELEISPGPISASDQDLGIRAPVRYSSTGEQRALLRLHADSGRAAAAAPLLAQRAPVTIVLKATQVDNPDRYAFATLTISRPPRAAGPPRPPRFLQPAYSAAVPEDTPVGATLLTLHTDTGDTSPALQFYVSERSFLDQFAISARGAVLLRRGLDYEARRDYAFHVMLTDGRANDTASLNITVLNVNDWEPRFRYPQYSFRVEGSAGDAGDEAGGAGGAGAGLMPVGKVDVFDGDKDDYVSLSLRGPDAGLFYMNDMGELFLRREALGALNSSEVRVLATATDSGTPPRQSSVPVVVQVAPRLLAAGRGAGRAAPSLLALLATALAALALLLLALLLYMYRSRRGKSTTKAVSPSPGFVQHEKFPAAPPSPRPPPSPRAPPSPAPPAPSGSLLSVSAGASTILANSTSSLNLRDVGDKGNGNGSANSGGGNGRQSQRFPKSRVAPAPPAPAPPPGSPPAVDVALMSDHLAPGGGRSGVAWPAATIPARVKKLSWDDTMRHVRRPPPRPYPCPLDYCIPEME</sequence>
<dbReference type="InterPro" id="IPR039808">
    <property type="entry name" value="Cadherin"/>
</dbReference>
<keyword evidence="5 8" id="KW-0106">Calcium</keyword>
<keyword evidence="7 10" id="KW-0472">Membrane</keyword>
<evidence type="ECO:0000313" key="13">
    <source>
        <dbReference type="Proteomes" id="UP000653454"/>
    </source>
</evidence>
<organism evidence="12 13">
    <name type="scientific">Plutella xylostella</name>
    <name type="common">Diamondback moth</name>
    <name type="synonym">Plutella maculipennis</name>
    <dbReference type="NCBI Taxonomy" id="51655"/>
    <lineage>
        <taxon>Eukaryota</taxon>
        <taxon>Metazoa</taxon>
        <taxon>Ecdysozoa</taxon>
        <taxon>Arthropoda</taxon>
        <taxon>Hexapoda</taxon>
        <taxon>Insecta</taxon>
        <taxon>Pterygota</taxon>
        <taxon>Neoptera</taxon>
        <taxon>Endopterygota</taxon>
        <taxon>Lepidoptera</taxon>
        <taxon>Glossata</taxon>
        <taxon>Ditrysia</taxon>
        <taxon>Yponomeutoidea</taxon>
        <taxon>Plutellidae</taxon>
        <taxon>Plutella</taxon>
    </lineage>
</organism>
<dbReference type="GO" id="GO:0008013">
    <property type="term" value="F:beta-catenin binding"/>
    <property type="evidence" value="ECO:0007669"/>
    <property type="project" value="TreeGrafter"/>
</dbReference>
<dbReference type="InterPro" id="IPR015919">
    <property type="entry name" value="Cadherin-like_sf"/>
</dbReference>
<feature type="domain" description="Cadherin" evidence="11">
    <location>
        <begin position="276"/>
        <end position="385"/>
    </location>
</feature>
<dbReference type="GO" id="GO:0000902">
    <property type="term" value="P:cell morphogenesis"/>
    <property type="evidence" value="ECO:0007669"/>
    <property type="project" value="TreeGrafter"/>
</dbReference>
<evidence type="ECO:0000256" key="8">
    <source>
        <dbReference type="PROSITE-ProRule" id="PRU00043"/>
    </source>
</evidence>
<dbReference type="GO" id="GO:0005509">
    <property type="term" value="F:calcium ion binding"/>
    <property type="evidence" value="ECO:0007669"/>
    <property type="project" value="UniProtKB-UniRule"/>
</dbReference>
<keyword evidence="6 10" id="KW-1133">Transmembrane helix</keyword>
<evidence type="ECO:0000256" key="9">
    <source>
        <dbReference type="SAM" id="MobiDB-lite"/>
    </source>
</evidence>
<keyword evidence="13" id="KW-1185">Reference proteome</keyword>
<keyword evidence="4" id="KW-0677">Repeat</keyword>
<keyword evidence="3" id="KW-0732">Signal</keyword>
<dbReference type="Pfam" id="PF00028">
    <property type="entry name" value="Cadherin"/>
    <property type="match status" value="2"/>
</dbReference>
<dbReference type="GO" id="GO:0007156">
    <property type="term" value="P:homophilic cell adhesion via plasma membrane adhesion molecules"/>
    <property type="evidence" value="ECO:0007669"/>
    <property type="project" value="InterPro"/>
</dbReference>
<evidence type="ECO:0000256" key="7">
    <source>
        <dbReference type="ARBA" id="ARBA00023136"/>
    </source>
</evidence>
<evidence type="ECO:0000256" key="5">
    <source>
        <dbReference type="ARBA" id="ARBA00022837"/>
    </source>
</evidence>
<accession>A0A8S4E0D6</accession>
<evidence type="ECO:0000259" key="11">
    <source>
        <dbReference type="PROSITE" id="PS50268"/>
    </source>
</evidence>
<dbReference type="CDD" id="cd11304">
    <property type="entry name" value="Cadherin_repeat"/>
    <property type="match status" value="5"/>
</dbReference>
<comment type="subcellular location">
    <subcellularLocation>
        <location evidence="1">Membrane</location>
        <topology evidence="1">Single-pass membrane protein</topology>
    </subcellularLocation>
</comment>
<feature type="compositionally biased region" description="Pro residues" evidence="9">
    <location>
        <begin position="736"/>
        <end position="748"/>
    </location>
</feature>
<dbReference type="Gene3D" id="2.60.40.60">
    <property type="entry name" value="Cadherins"/>
    <property type="match status" value="5"/>
</dbReference>
<evidence type="ECO:0000313" key="12">
    <source>
        <dbReference type="EMBL" id="CAG9108476.1"/>
    </source>
</evidence>
<reference evidence="12" key="1">
    <citation type="submission" date="2020-11" db="EMBL/GenBank/DDBJ databases">
        <authorList>
            <person name="Whiteford S."/>
        </authorList>
    </citation>
    <scope>NUCLEOTIDE SEQUENCE</scope>
</reference>
<feature type="domain" description="Cadherin" evidence="11">
    <location>
        <begin position="169"/>
        <end position="275"/>
    </location>
</feature>
<dbReference type="GO" id="GO:0005912">
    <property type="term" value="C:adherens junction"/>
    <property type="evidence" value="ECO:0007669"/>
    <property type="project" value="TreeGrafter"/>
</dbReference>
<evidence type="ECO:0000256" key="1">
    <source>
        <dbReference type="ARBA" id="ARBA00004167"/>
    </source>
</evidence>
<dbReference type="PROSITE" id="PS50268">
    <property type="entry name" value="CADHERIN_2"/>
    <property type="match status" value="3"/>
</dbReference>
<keyword evidence="2 10" id="KW-0812">Transmembrane</keyword>
<feature type="transmembrane region" description="Helical" evidence="10">
    <location>
        <begin position="608"/>
        <end position="631"/>
    </location>
</feature>
<comment type="caution">
    <text evidence="12">The sequence shown here is derived from an EMBL/GenBank/DDBJ whole genome shotgun (WGS) entry which is preliminary data.</text>
</comment>
<dbReference type="InterPro" id="IPR002126">
    <property type="entry name" value="Cadherin-like_dom"/>
</dbReference>
<dbReference type="AlphaFoldDB" id="A0A8S4E0D6"/>
<dbReference type="GO" id="GO:0044331">
    <property type="term" value="P:cell-cell adhesion mediated by cadherin"/>
    <property type="evidence" value="ECO:0007669"/>
    <property type="project" value="TreeGrafter"/>
</dbReference>
<dbReference type="GO" id="GO:0016342">
    <property type="term" value="C:catenin complex"/>
    <property type="evidence" value="ECO:0007669"/>
    <property type="project" value="TreeGrafter"/>
</dbReference>
<dbReference type="PRINTS" id="PR00205">
    <property type="entry name" value="CADHERIN"/>
</dbReference>
<feature type="region of interest" description="Disordered" evidence="9">
    <location>
        <begin position="136"/>
        <end position="173"/>
    </location>
</feature>
<feature type="compositionally biased region" description="Gly residues" evidence="9">
    <location>
        <begin position="709"/>
        <end position="723"/>
    </location>
</feature>
<evidence type="ECO:0000256" key="2">
    <source>
        <dbReference type="ARBA" id="ARBA00022692"/>
    </source>
</evidence>
<evidence type="ECO:0000256" key="10">
    <source>
        <dbReference type="SAM" id="Phobius"/>
    </source>
</evidence>
<name>A0A8S4E0D6_PLUXY</name>